<keyword evidence="2" id="KW-0732">Signal</keyword>
<evidence type="ECO:0000313" key="4">
    <source>
        <dbReference type="EMBL" id="OLQ74054.1"/>
    </source>
</evidence>
<dbReference type="OrthoDB" id="68195at2"/>
<evidence type="ECO:0000256" key="2">
    <source>
        <dbReference type="SAM" id="SignalP"/>
    </source>
</evidence>
<name>A0A1Q9GHU7_9GAMM</name>
<organism evidence="4 5">
    <name type="scientific">Photobacterium proteolyticum</name>
    <dbReference type="NCBI Taxonomy" id="1903952"/>
    <lineage>
        <taxon>Bacteria</taxon>
        <taxon>Pseudomonadati</taxon>
        <taxon>Pseudomonadota</taxon>
        <taxon>Gammaproteobacteria</taxon>
        <taxon>Vibrionales</taxon>
        <taxon>Vibrionaceae</taxon>
        <taxon>Photobacterium</taxon>
    </lineage>
</organism>
<dbReference type="PANTHER" id="PTHR31157:SF1">
    <property type="entry name" value="SCP DOMAIN-CONTAINING PROTEIN"/>
    <property type="match status" value="1"/>
</dbReference>
<dbReference type="Pfam" id="PF00188">
    <property type="entry name" value="CAP"/>
    <property type="match status" value="1"/>
</dbReference>
<sequence length="219" mass="22351">MRTLSLLILSTLLVTGCGSGGGSDDGTASSGDANTGSGTVISGDGSSGSNNGGSTDNGDNSGSNGGSNDGDNGSNGEPQSGDFADQMLAAVNAARAQARDCGGQMMPAVPALTWDYSLEQAAFVHSSNMANYNFFSHTGLNGDQPSDRVSDQGYSWSTVGENIAAGQKDLASVMDSWLNSPGHCKNIMSANFTQMGASSVTNSSAQYGIYWTQVFARPR</sequence>
<dbReference type="SUPFAM" id="SSF55797">
    <property type="entry name" value="PR-1-like"/>
    <property type="match status" value="1"/>
</dbReference>
<dbReference type="EMBL" id="MJIL01000085">
    <property type="protein sequence ID" value="OLQ74054.1"/>
    <property type="molecule type" value="Genomic_DNA"/>
</dbReference>
<dbReference type="PANTHER" id="PTHR31157">
    <property type="entry name" value="SCP DOMAIN-CONTAINING PROTEIN"/>
    <property type="match status" value="1"/>
</dbReference>
<dbReference type="Proteomes" id="UP000186905">
    <property type="component" value="Unassembled WGS sequence"/>
</dbReference>
<feature type="compositionally biased region" description="Low complexity" evidence="1">
    <location>
        <begin position="42"/>
        <end position="62"/>
    </location>
</feature>
<feature type="region of interest" description="Disordered" evidence="1">
    <location>
        <begin position="19"/>
        <end position="82"/>
    </location>
</feature>
<dbReference type="STRING" id="1903952.BIT28_19405"/>
<dbReference type="Gene3D" id="3.40.33.10">
    <property type="entry name" value="CAP"/>
    <property type="match status" value="1"/>
</dbReference>
<comment type="caution">
    <text evidence="4">The sequence shown here is derived from an EMBL/GenBank/DDBJ whole genome shotgun (WGS) entry which is preliminary data.</text>
</comment>
<reference evidence="4 5" key="1">
    <citation type="submission" date="2016-09" db="EMBL/GenBank/DDBJ databases">
        <title>Photobacterium proteolyticum sp. nov. a protease producing bacterium isolated from ocean sediments of Laizhou Bay.</title>
        <authorList>
            <person name="Li Y."/>
        </authorList>
    </citation>
    <scope>NUCLEOTIDE SEQUENCE [LARGE SCALE GENOMIC DNA]</scope>
    <source>
        <strain evidence="4 5">13-12</strain>
    </source>
</reference>
<dbReference type="RefSeq" id="WP_075765962.1">
    <property type="nucleotide sequence ID" value="NZ_MJIL01000085.1"/>
</dbReference>
<feature type="signal peptide" evidence="2">
    <location>
        <begin position="1"/>
        <end position="19"/>
    </location>
</feature>
<evidence type="ECO:0000313" key="5">
    <source>
        <dbReference type="Proteomes" id="UP000186905"/>
    </source>
</evidence>
<keyword evidence="5" id="KW-1185">Reference proteome</keyword>
<dbReference type="InterPro" id="IPR035940">
    <property type="entry name" value="CAP_sf"/>
</dbReference>
<dbReference type="AlphaFoldDB" id="A0A1Q9GHU7"/>
<proteinExistence type="predicted"/>
<dbReference type="PROSITE" id="PS51257">
    <property type="entry name" value="PROKAR_LIPOPROTEIN"/>
    <property type="match status" value="1"/>
</dbReference>
<dbReference type="CDD" id="cd05379">
    <property type="entry name" value="CAP_bacterial"/>
    <property type="match status" value="1"/>
</dbReference>
<protein>
    <recommendedName>
        <fullName evidence="3">SCP domain-containing protein</fullName>
    </recommendedName>
</protein>
<feature type="chain" id="PRO_5010308908" description="SCP domain-containing protein" evidence="2">
    <location>
        <begin position="20"/>
        <end position="219"/>
    </location>
</feature>
<dbReference type="InterPro" id="IPR014044">
    <property type="entry name" value="CAP_dom"/>
</dbReference>
<accession>A0A1Q9GHU7</accession>
<feature type="domain" description="SCP" evidence="3">
    <location>
        <begin position="89"/>
        <end position="215"/>
    </location>
</feature>
<gene>
    <name evidence="4" type="ORF">BIT28_19405</name>
</gene>
<evidence type="ECO:0000256" key="1">
    <source>
        <dbReference type="SAM" id="MobiDB-lite"/>
    </source>
</evidence>
<evidence type="ECO:0000259" key="3">
    <source>
        <dbReference type="Pfam" id="PF00188"/>
    </source>
</evidence>